<evidence type="ECO:0008006" key="3">
    <source>
        <dbReference type="Google" id="ProtNLM"/>
    </source>
</evidence>
<dbReference type="EMBL" id="BFAD01000012">
    <property type="protein sequence ID" value="GBE88164.1"/>
    <property type="molecule type" value="Genomic_DNA"/>
</dbReference>
<proteinExistence type="predicted"/>
<organism evidence="1 2">
    <name type="scientific">Sparassis crispa</name>
    <dbReference type="NCBI Taxonomy" id="139825"/>
    <lineage>
        <taxon>Eukaryota</taxon>
        <taxon>Fungi</taxon>
        <taxon>Dikarya</taxon>
        <taxon>Basidiomycota</taxon>
        <taxon>Agaricomycotina</taxon>
        <taxon>Agaricomycetes</taxon>
        <taxon>Polyporales</taxon>
        <taxon>Sparassidaceae</taxon>
        <taxon>Sparassis</taxon>
    </lineage>
</organism>
<sequence length="436" mass="47996">MAQAYLLRKELRTVGNHPLKAVWEDNLALRIHSILESKGVKWTSTDVARIGFVGDLCGEDGLAVAKECKQLLVANEILDVEVEIRESVVTRYVGPTLRKRARSTPWAEGTGGFYVTGDDSKLYLVTARHVVFKPNRADNDTYERKFSSQPRVDVALFGTAAFNSYVKRIKRAIGEKAMILEFQERRVKEAVEGHDGMDADEAARVRANAEGLVKEAKEAIVAFKKLCDDATSASPLPSNLVKYTQDYALVEIDSSKIDAASFTRNAIDLGNQIGPAEFARLMFPNPENRHAFEYPTNGLFKVQGIISDEEMRRPTILDQNDDPCLIVMKRGNTTGLTVGRANDILSYVRNYFDDGDTQTSKEWAIFSYDDKSGPFSDEGDSGSGIIDCLGRLGGLLTGGDGVTEYSNVTYATPISFILDSLKANGYNVTVEATLSA</sequence>
<dbReference type="InParanoid" id="A0A401H173"/>
<dbReference type="GeneID" id="38785081"/>
<name>A0A401H173_9APHY</name>
<dbReference type="STRING" id="139825.A0A401H173"/>
<gene>
    <name evidence="1" type="ORF">SCP_1203940</name>
</gene>
<evidence type="ECO:0000313" key="2">
    <source>
        <dbReference type="Proteomes" id="UP000287166"/>
    </source>
</evidence>
<reference evidence="1 2" key="1">
    <citation type="journal article" date="2018" name="Sci. Rep.">
        <title>Genome sequence of the cauliflower mushroom Sparassis crispa (Hanabiratake) and its association with beneficial usage.</title>
        <authorList>
            <person name="Kiyama R."/>
            <person name="Furutani Y."/>
            <person name="Kawaguchi K."/>
            <person name="Nakanishi T."/>
        </authorList>
    </citation>
    <scope>NUCLEOTIDE SEQUENCE [LARGE SCALE GENOMIC DNA]</scope>
</reference>
<dbReference type="AlphaFoldDB" id="A0A401H173"/>
<dbReference type="InterPro" id="IPR009003">
    <property type="entry name" value="Peptidase_S1_PA"/>
</dbReference>
<evidence type="ECO:0000313" key="1">
    <source>
        <dbReference type="EMBL" id="GBE88164.1"/>
    </source>
</evidence>
<dbReference type="RefSeq" id="XP_027619077.1">
    <property type="nucleotide sequence ID" value="XM_027763276.1"/>
</dbReference>
<dbReference type="Proteomes" id="UP000287166">
    <property type="component" value="Unassembled WGS sequence"/>
</dbReference>
<keyword evidence="2" id="KW-1185">Reference proteome</keyword>
<comment type="caution">
    <text evidence="1">The sequence shown here is derived from an EMBL/GenBank/DDBJ whole genome shotgun (WGS) entry which is preliminary data.</text>
</comment>
<dbReference type="OrthoDB" id="3215905at2759"/>
<accession>A0A401H173</accession>
<dbReference type="SUPFAM" id="SSF50494">
    <property type="entry name" value="Trypsin-like serine proteases"/>
    <property type="match status" value="1"/>
</dbReference>
<protein>
    <recommendedName>
        <fullName evidence="3">Serine protease</fullName>
    </recommendedName>
</protein>